<keyword evidence="4" id="KW-0472">Membrane</keyword>
<evidence type="ECO:0000256" key="5">
    <source>
        <dbReference type="ARBA" id="ARBA00023180"/>
    </source>
</evidence>
<dbReference type="OrthoDB" id="10066656at2759"/>
<comment type="subcellular location">
    <subcellularLocation>
        <location evidence="1">Membrane</location>
        <topology evidence="1">Multi-pass membrane protein</topology>
    </subcellularLocation>
</comment>
<feature type="region of interest" description="Disordered" evidence="6">
    <location>
        <begin position="1056"/>
        <end position="1134"/>
    </location>
</feature>
<comment type="caution">
    <text evidence="8">The sequence shown here is derived from an EMBL/GenBank/DDBJ whole genome shotgun (WGS) entry which is preliminary data.</text>
</comment>
<evidence type="ECO:0000256" key="3">
    <source>
        <dbReference type="ARBA" id="ARBA00022989"/>
    </source>
</evidence>
<dbReference type="GO" id="GO:0005783">
    <property type="term" value="C:endoplasmic reticulum"/>
    <property type="evidence" value="ECO:0007669"/>
    <property type="project" value="InterPro"/>
</dbReference>
<keyword evidence="2" id="KW-0812">Transmembrane</keyword>
<feature type="compositionally biased region" description="Polar residues" evidence="6">
    <location>
        <begin position="529"/>
        <end position="554"/>
    </location>
</feature>
<evidence type="ECO:0000259" key="7">
    <source>
        <dbReference type="Pfam" id="PF12129"/>
    </source>
</evidence>
<feature type="compositionally biased region" description="Basic residues" evidence="6">
    <location>
        <begin position="1073"/>
        <end position="1093"/>
    </location>
</feature>
<evidence type="ECO:0000313" key="8">
    <source>
        <dbReference type="EMBL" id="KAF8567189.1"/>
    </source>
</evidence>
<feature type="domain" description="PHTF1/2 N-terminal" evidence="7">
    <location>
        <begin position="6"/>
        <end position="153"/>
    </location>
</feature>
<accession>A0A8T0DH74</accession>
<proteinExistence type="predicted"/>
<dbReference type="EMBL" id="JTDF01004120">
    <property type="protein sequence ID" value="KAF8567189.1"/>
    <property type="molecule type" value="Genomic_DNA"/>
</dbReference>
<organism evidence="8 9">
    <name type="scientific">Paragonimus westermani</name>
    <dbReference type="NCBI Taxonomy" id="34504"/>
    <lineage>
        <taxon>Eukaryota</taxon>
        <taxon>Metazoa</taxon>
        <taxon>Spiralia</taxon>
        <taxon>Lophotrochozoa</taxon>
        <taxon>Platyhelminthes</taxon>
        <taxon>Trematoda</taxon>
        <taxon>Digenea</taxon>
        <taxon>Plagiorchiida</taxon>
        <taxon>Troglotremata</taxon>
        <taxon>Troglotrematidae</taxon>
        <taxon>Paragonimus</taxon>
    </lineage>
</organism>
<keyword evidence="9" id="KW-1185">Reference proteome</keyword>
<dbReference type="Proteomes" id="UP000699462">
    <property type="component" value="Unassembled WGS sequence"/>
</dbReference>
<name>A0A8T0DH74_9TREM</name>
<feature type="region of interest" description="Disordered" evidence="6">
    <location>
        <begin position="969"/>
        <end position="1023"/>
    </location>
</feature>
<keyword evidence="5" id="KW-0325">Glycoprotein</keyword>
<dbReference type="AlphaFoldDB" id="A0A8T0DH74"/>
<evidence type="ECO:0000256" key="1">
    <source>
        <dbReference type="ARBA" id="ARBA00004141"/>
    </source>
</evidence>
<dbReference type="GO" id="GO:0016020">
    <property type="term" value="C:membrane"/>
    <property type="evidence" value="ECO:0007669"/>
    <property type="project" value="UniProtKB-SubCell"/>
</dbReference>
<reference evidence="8 9" key="1">
    <citation type="submission" date="2019-07" db="EMBL/GenBank/DDBJ databases">
        <title>Annotation for the trematode Paragonimus westermani.</title>
        <authorList>
            <person name="Choi Y.-J."/>
        </authorList>
    </citation>
    <scope>NUCLEOTIDE SEQUENCE [LARGE SCALE GENOMIC DNA]</scope>
    <source>
        <strain evidence="8">180907_Pwestermani</strain>
    </source>
</reference>
<evidence type="ECO:0000256" key="2">
    <source>
        <dbReference type="ARBA" id="ARBA00022692"/>
    </source>
</evidence>
<evidence type="ECO:0000313" key="9">
    <source>
        <dbReference type="Proteomes" id="UP000699462"/>
    </source>
</evidence>
<feature type="region of interest" description="Disordered" evidence="6">
    <location>
        <begin position="231"/>
        <end position="264"/>
    </location>
</feature>
<gene>
    <name evidence="8" type="ORF">P879_04892</name>
</gene>
<dbReference type="PANTHER" id="PTHR12680">
    <property type="entry name" value="PUTATIVE HOMEODOMAIN TRANSCRIPTION FACTOR PHTF"/>
    <property type="match status" value="1"/>
</dbReference>
<dbReference type="PANTHER" id="PTHR12680:SF6">
    <property type="entry name" value="PROTEIN PHTF"/>
    <property type="match status" value="1"/>
</dbReference>
<feature type="compositionally biased region" description="Polar residues" evidence="6">
    <location>
        <begin position="1094"/>
        <end position="1103"/>
    </location>
</feature>
<sequence length="1258" mass="137123">MKMSKVVSELKIFQTKFGNYDKQPEFEQSVEQRILQGIDKNEDHAKRGFLIDVDVVRGSVFAKTKPRHRWSQVVLLGAARAAFAPFCWDYWCNHLSFRWAAYLMFHFVLQFVQVVCFLLIDPDTSRSSQDDVLVPCMIAICLSILHTHITAAHGALNSGSVGHDHLDAKSSSLYHHFSVCQRTAEHQVCNVFNASSATIRLGVTTQPPADEGRSRMRPGVEDIKRLSAASEDVSELGQLDPCLPEQPSIPNRHSVLPTDKHPSPATDRVVTTILPADLSVYVNQSIALENAHLDNWCTESDFRPSHSIREKRRRGSMDANKLCVTDQSGSSDWSTLNEQNEAVFSPPVTADKDSSRQARFLTSHSPGRVLCESGSSGQLINSCDNDADLEEGDSDVRVVQPTADLSETNGPQKVHLINARDDGYVSALSQPLAHDMFSSDTTPPHYHTLFGTLVTDSSVPKSLSVNSVNSSMSIVLPTCPSINQNALMLTQECEQQSPLLDTYVSETEEVASQLDSSSSSSSVYEPNKSIGTNPSSMGCSQSENEQKPDQSVTPSTCLSLRKRCWSVSMPIDLTLGNVPSGFYPLTTLSTLSCSIPFPNAEHTRFCLSLISLKGSTKSNSMARFIPPCLRTFLPGAFDIATSDRIATPRLRPSPSVAAECLKRPTACWFHSSNMALSSTASSVLDVSRSENPAAAGAGAVRPPLLLNLESVHDIGVGLDANPNSLVLSSPSEQKSFDSLVKLPTDPAFSVSGPSVVPAHGYNSCPSSSHVSLATSHDATQTDAMRPLTEIGGSSLAGQMTVGPITECTVNDDESNGQSPPCPEANEDTITAHSRRRAKFLQLFLQRASLSQPRFTHLASQPSLGPMKGDSMDLWTKPDQLSKSINRLNMVSASRRLNEAHHSSSSFGARYLSEASAEPAGGESMGRLDVGTHSGSVDRRRTFAQDELLSSVKPANVGTIKKIRYLSRSYHSASGNKPRRAFFSNKGQTPSETEYDRINSDVGSEVDSSSGPEEIPIPTVIPNPPGNTKLNNWLTEAHDLAIHSGSLSVRPVAPNMTKEADQFGKRPSVTKVRVSGRRPHGLSKRKHSLRKTKSLFKNGSSEGSTESRDTADAWMEQEQSSDSVQSGKHPIQPDLSLSNAEEMSKPAHNVESMSNGLWPETLEDHLFQTPQSPFPMHRRTPPEKLNYPPHVPGSFPTQWTSRPSSSMTDTGMVSFLTSGLVDNMLDRCTLIDLSVGEQPQWLSEQSENRSLQITIINLA</sequence>
<feature type="region of interest" description="Disordered" evidence="6">
    <location>
        <begin position="510"/>
        <end position="554"/>
    </location>
</feature>
<dbReference type="InterPro" id="IPR039775">
    <property type="entry name" value="PHTF1/2"/>
</dbReference>
<dbReference type="Pfam" id="PF12129">
    <property type="entry name" value="PHTF1-2_N"/>
    <property type="match status" value="1"/>
</dbReference>
<keyword evidence="3" id="KW-1133">Transmembrane helix</keyword>
<feature type="compositionally biased region" description="Polar residues" evidence="6">
    <location>
        <begin position="1116"/>
        <end position="1125"/>
    </location>
</feature>
<evidence type="ECO:0000256" key="4">
    <source>
        <dbReference type="ARBA" id="ARBA00023136"/>
    </source>
</evidence>
<protein>
    <recommendedName>
        <fullName evidence="7">PHTF1/2 N-terminal domain-containing protein</fullName>
    </recommendedName>
</protein>
<dbReference type="InterPro" id="IPR021980">
    <property type="entry name" value="PHTF1/2_N"/>
</dbReference>
<feature type="compositionally biased region" description="Low complexity" evidence="6">
    <location>
        <begin position="999"/>
        <end position="1012"/>
    </location>
</feature>
<evidence type="ECO:0000256" key="6">
    <source>
        <dbReference type="SAM" id="MobiDB-lite"/>
    </source>
</evidence>